<sequence length="182" mass="20122">MENAERGTLSSSGVAAPCRCTSQVSNMLGHSEAFMMRHTSCVLIFSIYFLASVKVFATTLDLPGAYFRPGHPIKGESIYDALDPERSEQSLRNLKTSADRLIKYSANYFEVAGHADAAECEPAECRYLSARRAQVVFRHLLRLGVDPMRLDSMSGWGTTAPIVGSGSKDIWRNRRVDINVSN</sequence>
<name>A0A7W8D7U1_9GAMM</name>
<organism evidence="2 3">
    <name type="scientific">Chiayiivirga flava</name>
    <dbReference type="NCBI Taxonomy" id="659595"/>
    <lineage>
        <taxon>Bacteria</taxon>
        <taxon>Pseudomonadati</taxon>
        <taxon>Pseudomonadota</taxon>
        <taxon>Gammaproteobacteria</taxon>
        <taxon>Lysobacterales</taxon>
        <taxon>Lysobacteraceae</taxon>
        <taxon>Chiayiivirga</taxon>
    </lineage>
</organism>
<dbReference type="InterPro" id="IPR036737">
    <property type="entry name" value="OmpA-like_sf"/>
</dbReference>
<reference evidence="2 3" key="1">
    <citation type="submission" date="2020-08" db="EMBL/GenBank/DDBJ databases">
        <title>Genomic Encyclopedia of Type Strains, Phase IV (KMG-IV): sequencing the most valuable type-strain genomes for metagenomic binning, comparative biology and taxonomic classification.</title>
        <authorList>
            <person name="Goeker M."/>
        </authorList>
    </citation>
    <scope>NUCLEOTIDE SEQUENCE [LARGE SCALE GENOMIC DNA]</scope>
    <source>
        <strain evidence="2 3">DSM 24163</strain>
    </source>
</reference>
<comment type="caution">
    <text evidence="2">The sequence shown here is derived from an EMBL/GenBank/DDBJ whole genome shotgun (WGS) entry which is preliminary data.</text>
</comment>
<feature type="domain" description="OmpA-like" evidence="1">
    <location>
        <begin position="96"/>
        <end position="169"/>
    </location>
</feature>
<dbReference type="Pfam" id="PF00691">
    <property type="entry name" value="OmpA"/>
    <property type="match status" value="1"/>
</dbReference>
<dbReference type="SUPFAM" id="SSF103088">
    <property type="entry name" value="OmpA-like"/>
    <property type="match status" value="1"/>
</dbReference>
<dbReference type="Gene3D" id="3.30.1330.60">
    <property type="entry name" value="OmpA-like domain"/>
    <property type="match status" value="1"/>
</dbReference>
<evidence type="ECO:0000313" key="3">
    <source>
        <dbReference type="Proteomes" id="UP000521199"/>
    </source>
</evidence>
<dbReference type="AlphaFoldDB" id="A0A7W8D7U1"/>
<dbReference type="RefSeq" id="WP_183962049.1">
    <property type="nucleotide sequence ID" value="NZ_JACHHP010000006.1"/>
</dbReference>
<proteinExistence type="predicted"/>
<dbReference type="InterPro" id="IPR006665">
    <property type="entry name" value="OmpA-like"/>
</dbReference>
<evidence type="ECO:0000313" key="2">
    <source>
        <dbReference type="EMBL" id="MBB5209519.1"/>
    </source>
</evidence>
<dbReference type="Proteomes" id="UP000521199">
    <property type="component" value="Unassembled WGS sequence"/>
</dbReference>
<keyword evidence="3" id="KW-1185">Reference proteome</keyword>
<dbReference type="EMBL" id="JACHHP010000006">
    <property type="protein sequence ID" value="MBB5209519.1"/>
    <property type="molecule type" value="Genomic_DNA"/>
</dbReference>
<gene>
    <name evidence="2" type="ORF">HNQ52_003088</name>
</gene>
<accession>A0A7W8D7U1</accession>
<evidence type="ECO:0000259" key="1">
    <source>
        <dbReference type="Pfam" id="PF00691"/>
    </source>
</evidence>
<protein>
    <recommendedName>
        <fullName evidence="1">OmpA-like domain-containing protein</fullName>
    </recommendedName>
</protein>